<name>A0A918MSH8_9ACTN</name>
<sequence length="78" mass="8668">MSQADFDGQPYVKRAIDGSVRHLPDHIRGKGSSVIDNSGGTARIHQRLALLPAQRHHPQPAQQRHTLRRLMTAPSLTN</sequence>
<organism evidence="2 3">
    <name type="scientific">Streptomyces lucensis JCM 4490</name>
    <dbReference type="NCBI Taxonomy" id="1306176"/>
    <lineage>
        <taxon>Bacteria</taxon>
        <taxon>Bacillati</taxon>
        <taxon>Actinomycetota</taxon>
        <taxon>Actinomycetes</taxon>
        <taxon>Kitasatosporales</taxon>
        <taxon>Streptomycetaceae</taxon>
        <taxon>Streptomyces</taxon>
    </lineage>
</organism>
<protein>
    <submittedName>
        <fullName evidence="2">Uncharacterized protein</fullName>
    </submittedName>
</protein>
<proteinExistence type="predicted"/>
<gene>
    <name evidence="2" type="ORF">GCM10010503_38180</name>
</gene>
<dbReference type="Proteomes" id="UP000620224">
    <property type="component" value="Unassembled WGS sequence"/>
</dbReference>
<comment type="caution">
    <text evidence="2">The sequence shown here is derived from an EMBL/GenBank/DDBJ whole genome shotgun (WGS) entry which is preliminary data.</text>
</comment>
<dbReference type="EMBL" id="BMUE01000007">
    <property type="protein sequence ID" value="GGW57199.1"/>
    <property type="molecule type" value="Genomic_DNA"/>
</dbReference>
<evidence type="ECO:0000313" key="3">
    <source>
        <dbReference type="Proteomes" id="UP000620224"/>
    </source>
</evidence>
<dbReference type="RefSeq" id="WP_229816121.1">
    <property type="nucleotide sequence ID" value="NZ_BMUE01000007.1"/>
</dbReference>
<reference evidence="2" key="1">
    <citation type="journal article" date="2014" name="Int. J. Syst. Evol. Microbiol.">
        <title>Complete genome sequence of Corynebacterium casei LMG S-19264T (=DSM 44701T), isolated from a smear-ripened cheese.</title>
        <authorList>
            <consortium name="US DOE Joint Genome Institute (JGI-PGF)"/>
            <person name="Walter F."/>
            <person name="Albersmeier A."/>
            <person name="Kalinowski J."/>
            <person name="Ruckert C."/>
        </authorList>
    </citation>
    <scope>NUCLEOTIDE SEQUENCE</scope>
    <source>
        <strain evidence="2">JCM 4490</strain>
    </source>
</reference>
<accession>A0A918MSH8</accession>
<feature type="region of interest" description="Disordered" evidence="1">
    <location>
        <begin position="53"/>
        <end position="78"/>
    </location>
</feature>
<evidence type="ECO:0000313" key="2">
    <source>
        <dbReference type="EMBL" id="GGW57199.1"/>
    </source>
</evidence>
<keyword evidence="3" id="KW-1185">Reference proteome</keyword>
<dbReference type="AlphaFoldDB" id="A0A918MSH8"/>
<reference evidence="2" key="2">
    <citation type="submission" date="2020-09" db="EMBL/GenBank/DDBJ databases">
        <authorList>
            <person name="Sun Q."/>
            <person name="Ohkuma M."/>
        </authorList>
    </citation>
    <scope>NUCLEOTIDE SEQUENCE</scope>
    <source>
        <strain evidence="2">JCM 4490</strain>
    </source>
</reference>
<evidence type="ECO:0000256" key="1">
    <source>
        <dbReference type="SAM" id="MobiDB-lite"/>
    </source>
</evidence>